<gene>
    <name evidence="4" type="primary">rimK_1</name>
    <name evidence="4" type="ORF">GHNINEIG_01172</name>
</gene>
<keyword evidence="2" id="KW-0067">ATP-binding</keyword>
<dbReference type="GO" id="GO:0005524">
    <property type="term" value="F:ATP binding"/>
    <property type="evidence" value="ECO:0007669"/>
    <property type="project" value="UniProtKB-UniRule"/>
</dbReference>
<dbReference type="PROSITE" id="PS50975">
    <property type="entry name" value="ATP_GRASP"/>
    <property type="match status" value="1"/>
</dbReference>
<dbReference type="SUPFAM" id="SSF56059">
    <property type="entry name" value="Glutathione synthetase ATP-binding domain-like"/>
    <property type="match status" value="1"/>
</dbReference>
<keyword evidence="4" id="KW-0689">Ribosomal protein</keyword>
<dbReference type="EC" id="6.3.2.-" evidence="4"/>
<keyword evidence="4" id="KW-0436">Ligase</keyword>
<dbReference type="GO" id="GO:0005840">
    <property type="term" value="C:ribosome"/>
    <property type="evidence" value="ECO:0007669"/>
    <property type="project" value="UniProtKB-KW"/>
</dbReference>
<dbReference type="PANTHER" id="PTHR21621">
    <property type="entry name" value="RIBOSOMAL PROTEIN S6 MODIFICATION PROTEIN"/>
    <property type="match status" value="1"/>
</dbReference>
<evidence type="ECO:0000256" key="1">
    <source>
        <dbReference type="ARBA" id="ARBA00023211"/>
    </source>
</evidence>
<keyword evidence="1" id="KW-0464">Manganese</keyword>
<dbReference type="InterPro" id="IPR011761">
    <property type="entry name" value="ATP-grasp"/>
</dbReference>
<evidence type="ECO:0000259" key="3">
    <source>
        <dbReference type="PROSITE" id="PS50975"/>
    </source>
</evidence>
<dbReference type="AlphaFoldDB" id="A0A4P7NZ85"/>
<dbReference type="Proteomes" id="UP000296201">
    <property type="component" value="Chromosome"/>
</dbReference>
<evidence type="ECO:0000256" key="2">
    <source>
        <dbReference type="PROSITE-ProRule" id="PRU00409"/>
    </source>
</evidence>
<dbReference type="InterPro" id="IPR011758">
    <property type="entry name" value="RimK-rel_E_lig"/>
</dbReference>
<dbReference type="GO" id="GO:0005737">
    <property type="term" value="C:cytoplasm"/>
    <property type="evidence" value="ECO:0007669"/>
    <property type="project" value="TreeGrafter"/>
</dbReference>
<dbReference type="Gene3D" id="3.30.470.20">
    <property type="entry name" value="ATP-grasp fold, B domain"/>
    <property type="match status" value="1"/>
</dbReference>
<dbReference type="GO" id="GO:0018169">
    <property type="term" value="F:ribosomal S6-glutamic acid ligase activity"/>
    <property type="evidence" value="ECO:0007669"/>
    <property type="project" value="TreeGrafter"/>
</dbReference>
<reference evidence="4 5" key="1">
    <citation type="submission" date="2018-08" db="EMBL/GenBank/DDBJ databases">
        <title>Horizontal acquisition of hydrogen conversion ability and other habitat adaptations in Hydrogenovibrio crunogenus strains.</title>
        <authorList>
            <person name="Gonnella G."/>
            <person name="Adam N."/>
            <person name="Perner M."/>
        </authorList>
    </citation>
    <scope>NUCLEOTIDE SEQUENCE [LARGE SCALE GENOMIC DNA]</scope>
    <source>
        <strain evidence="4 5">SP-41</strain>
    </source>
</reference>
<dbReference type="GO" id="GO:0046872">
    <property type="term" value="F:metal ion binding"/>
    <property type="evidence" value="ECO:0007669"/>
    <property type="project" value="InterPro"/>
</dbReference>
<feature type="domain" description="ATP-grasp" evidence="3">
    <location>
        <begin position="45"/>
        <end position="296"/>
    </location>
</feature>
<dbReference type="OrthoDB" id="336227at2"/>
<sequence>MFKWISPRRLNEIGILGMNGRNIDYIGRYNDRSLYPLVDNKFKTKQMAQKYKVIAPKLHGVIEHQYEVKTLVNLLANKEGFAIKPARGSGGKGILVITGRKGDCFVRASGKEMTLESIERHVTNVLAGLYSLAGAPDVALIEDLIQADPLFDKYSYQGVPDIRIIVFKGYPVMAMLRLSTRVSDGKANFHQGAVGVGLDMATGKAAYAVQFEKRLEHHPDTGQVLNDIEIPNWSDLLLLAAKCYDMIGLGYLGADIVLDKDKGPMLLELNARPGLSIQLANGKGLLPRLRQVEALEETHMNAEDRVAYVLKSLK</sequence>
<dbReference type="Pfam" id="PF14397">
    <property type="entry name" value="ATPgrasp_ST"/>
    <property type="match status" value="1"/>
</dbReference>
<evidence type="ECO:0000313" key="4">
    <source>
        <dbReference type="EMBL" id="QBZ83131.1"/>
    </source>
</evidence>
<dbReference type="GO" id="GO:0009432">
    <property type="term" value="P:SOS response"/>
    <property type="evidence" value="ECO:0007669"/>
    <property type="project" value="TreeGrafter"/>
</dbReference>
<dbReference type="NCBIfam" id="TIGR02291">
    <property type="entry name" value="rimK_rel_E_lig"/>
    <property type="match status" value="1"/>
</dbReference>
<organism evidence="4 5">
    <name type="scientific">Hydrogenovibrio crunogenus</name>
    <dbReference type="NCBI Taxonomy" id="39765"/>
    <lineage>
        <taxon>Bacteria</taxon>
        <taxon>Pseudomonadati</taxon>
        <taxon>Pseudomonadota</taxon>
        <taxon>Gammaproteobacteria</taxon>
        <taxon>Thiotrichales</taxon>
        <taxon>Piscirickettsiaceae</taxon>
        <taxon>Hydrogenovibrio</taxon>
    </lineage>
</organism>
<keyword evidence="4" id="KW-0687">Ribonucleoprotein</keyword>
<protein>
    <submittedName>
        <fullName evidence="4">Ribosomal protein S6--L-glutamate ligase</fullName>
        <ecNumber evidence="4">6.3.2.-</ecNumber>
    </submittedName>
</protein>
<evidence type="ECO:0000313" key="5">
    <source>
        <dbReference type="Proteomes" id="UP000296201"/>
    </source>
</evidence>
<keyword evidence="2" id="KW-0547">Nucleotide-binding</keyword>
<keyword evidence="5" id="KW-1185">Reference proteome</keyword>
<dbReference type="RefSeq" id="WP_135795778.1">
    <property type="nucleotide sequence ID" value="NZ_CP032096.1"/>
</dbReference>
<proteinExistence type="predicted"/>
<dbReference type="EMBL" id="CP032096">
    <property type="protein sequence ID" value="QBZ83131.1"/>
    <property type="molecule type" value="Genomic_DNA"/>
</dbReference>
<dbReference type="InterPro" id="IPR039523">
    <property type="entry name" value="RimK-rel_E_lig_ATP-grasp"/>
</dbReference>
<accession>A0A4P7NZ85</accession>
<dbReference type="PANTHER" id="PTHR21621:SF0">
    <property type="entry name" value="BETA-CITRYLGLUTAMATE SYNTHASE B-RELATED"/>
    <property type="match status" value="1"/>
</dbReference>
<name>A0A4P7NZ85_9GAMM</name>